<evidence type="ECO:0000259" key="3">
    <source>
        <dbReference type="PROSITE" id="PS50109"/>
    </source>
</evidence>
<proteinExistence type="predicted"/>
<reference evidence="4 5" key="1">
    <citation type="submission" date="2018-10" db="EMBL/GenBank/DDBJ databases">
        <title>Natrarchaeobius chitinivorans gen. nov., sp. nov., and Natrarchaeobius haloalkaliphilus sp. nov., alkaliphilic, chitin-utilizing haloarchaea from hypersaline alkaline lakes.</title>
        <authorList>
            <person name="Sorokin D.Y."/>
            <person name="Elcheninov A.G."/>
            <person name="Kostrikina N.A."/>
            <person name="Bale N.J."/>
            <person name="Sinninghe Damste J.S."/>
            <person name="Khijniak T.V."/>
            <person name="Kublanov I.V."/>
            <person name="Toshchakov S.V."/>
        </authorList>
    </citation>
    <scope>NUCLEOTIDE SEQUENCE [LARGE SCALE GENOMIC DNA]</scope>
    <source>
        <strain evidence="4 5">AArcht7</strain>
    </source>
</reference>
<dbReference type="InterPro" id="IPR036890">
    <property type="entry name" value="HATPase_C_sf"/>
</dbReference>
<dbReference type="Pfam" id="PF14417">
    <property type="entry name" value="MEDS"/>
    <property type="match status" value="1"/>
</dbReference>
<evidence type="ECO:0000256" key="1">
    <source>
        <dbReference type="ARBA" id="ARBA00022553"/>
    </source>
</evidence>
<keyword evidence="4" id="KW-0418">Kinase</keyword>
<dbReference type="AlphaFoldDB" id="A0A3N6PMM8"/>
<dbReference type="OrthoDB" id="327291at2157"/>
<protein>
    <submittedName>
        <fullName evidence="4">Histidine kinase</fullName>
    </submittedName>
</protein>
<keyword evidence="1" id="KW-0597">Phosphoprotein</keyword>
<dbReference type="GO" id="GO:0000155">
    <property type="term" value="F:phosphorelay sensor kinase activity"/>
    <property type="evidence" value="ECO:0007669"/>
    <property type="project" value="TreeGrafter"/>
</dbReference>
<dbReference type="EMBL" id="REFZ01000006">
    <property type="protein sequence ID" value="RQH00286.1"/>
    <property type="molecule type" value="Genomic_DNA"/>
</dbReference>
<comment type="caution">
    <text evidence="4">The sequence shown here is derived from an EMBL/GenBank/DDBJ whole genome shotgun (WGS) entry which is preliminary data.</text>
</comment>
<dbReference type="InterPro" id="IPR025847">
    <property type="entry name" value="MEDS_domain"/>
</dbReference>
<feature type="compositionally biased region" description="Basic and acidic residues" evidence="2">
    <location>
        <begin position="1"/>
        <end position="14"/>
    </location>
</feature>
<name>A0A3N6PMM8_NATCH</name>
<dbReference type="PANTHER" id="PTHR43547">
    <property type="entry name" value="TWO-COMPONENT HISTIDINE KINASE"/>
    <property type="match status" value="1"/>
</dbReference>
<evidence type="ECO:0000256" key="2">
    <source>
        <dbReference type="SAM" id="MobiDB-lite"/>
    </source>
</evidence>
<dbReference type="SUPFAM" id="SSF55874">
    <property type="entry name" value="ATPase domain of HSP90 chaperone/DNA topoisomerase II/histidine kinase"/>
    <property type="match status" value="1"/>
</dbReference>
<keyword evidence="4" id="KW-0808">Transferase</keyword>
<dbReference type="Proteomes" id="UP000281431">
    <property type="component" value="Unassembled WGS sequence"/>
</dbReference>
<feature type="domain" description="Histidine kinase" evidence="3">
    <location>
        <begin position="257"/>
        <end position="460"/>
    </location>
</feature>
<dbReference type="InterPro" id="IPR003594">
    <property type="entry name" value="HATPase_dom"/>
</dbReference>
<dbReference type="InterPro" id="IPR005467">
    <property type="entry name" value="His_kinase_dom"/>
</dbReference>
<accession>A0A3N6PMM8</accession>
<gene>
    <name evidence="4" type="ORF">EA472_10490</name>
</gene>
<keyword evidence="5" id="KW-1185">Reference proteome</keyword>
<dbReference type="Gene3D" id="3.30.565.10">
    <property type="entry name" value="Histidine kinase-like ATPase, C-terminal domain"/>
    <property type="match status" value="1"/>
</dbReference>
<dbReference type="PANTHER" id="PTHR43547:SF2">
    <property type="entry name" value="HYBRID SIGNAL TRANSDUCTION HISTIDINE KINASE C"/>
    <property type="match status" value="1"/>
</dbReference>
<organism evidence="4 5">
    <name type="scientific">Natrarchaeobius chitinivorans</name>
    <dbReference type="NCBI Taxonomy" id="1679083"/>
    <lineage>
        <taxon>Archaea</taxon>
        <taxon>Methanobacteriati</taxon>
        <taxon>Methanobacteriota</taxon>
        <taxon>Stenosarchaea group</taxon>
        <taxon>Halobacteria</taxon>
        <taxon>Halobacteriales</taxon>
        <taxon>Natrialbaceae</taxon>
        <taxon>Natrarchaeobius</taxon>
    </lineage>
</organism>
<dbReference type="PROSITE" id="PS50109">
    <property type="entry name" value="HIS_KIN"/>
    <property type="match status" value="1"/>
</dbReference>
<feature type="region of interest" description="Disordered" evidence="2">
    <location>
        <begin position="1"/>
        <end position="23"/>
    </location>
</feature>
<evidence type="ECO:0000313" key="5">
    <source>
        <dbReference type="Proteomes" id="UP000281431"/>
    </source>
</evidence>
<dbReference type="Pfam" id="PF02518">
    <property type="entry name" value="HATPase_c"/>
    <property type="match status" value="1"/>
</dbReference>
<sequence length="471" mass="52889">MDSGERGRERERTQGRTSAASRTPAVLRSEFATADLCRHLALFYEFRDVQLTSAAAFVDHGLRTGHRCLYLVDDTDREEIESALRRAGVDVDDRIDAGDLVVRDATDVYLESGFDPDRMVQTVTDACHESVSEGYEGLFVAGENTWCFRAEGSFDHVLEFEASFDAACPELPVVALCQYDLSRFSGRSAAKALWTHEQVVYRNTICENPYYVPPEEYRSDASPESNARLLLAQTHDLTRNRRLVEEREQRLSVVNRVLRHNIRNDLNTIIGTLGLLAESDRLGSDEREHLEVATEYTERVVQMAEKARYVQRTVENPTVEPTDLESVVERAVNHVEEAYPDARVTVTNRPRGTVLADTNLDVALVEALTNAVIHQDDEPPSATLTASESADVIELEVSNPGPPIPEPDRRALRQGHETPLEHGSGLGLWLVKWVVENGHGTLSFPEEETCILRLELLRASTRERDEENPKP</sequence>
<evidence type="ECO:0000313" key="4">
    <source>
        <dbReference type="EMBL" id="RQH00286.1"/>
    </source>
</evidence>